<evidence type="ECO:0000313" key="2">
    <source>
        <dbReference type="Proteomes" id="UP001163324"/>
    </source>
</evidence>
<dbReference type="EMBL" id="CM047941">
    <property type="protein sequence ID" value="KAI9902494.1"/>
    <property type="molecule type" value="Genomic_DNA"/>
</dbReference>
<evidence type="ECO:0000313" key="1">
    <source>
        <dbReference type="EMBL" id="KAI9902494.1"/>
    </source>
</evidence>
<organism evidence="1 2">
    <name type="scientific">Trichothecium roseum</name>
    <dbReference type="NCBI Taxonomy" id="47278"/>
    <lineage>
        <taxon>Eukaryota</taxon>
        <taxon>Fungi</taxon>
        <taxon>Dikarya</taxon>
        <taxon>Ascomycota</taxon>
        <taxon>Pezizomycotina</taxon>
        <taxon>Sordariomycetes</taxon>
        <taxon>Hypocreomycetidae</taxon>
        <taxon>Hypocreales</taxon>
        <taxon>Hypocreales incertae sedis</taxon>
        <taxon>Trichothecium</taxon>
    </lineage>
</organism>
<proteinExistence type="predicted"/>
<accession>A0ACC0V881</accession>
<gene>
    <name evidence="1" type="ORF">N3K66_001846</name>
</gene>
<protein>
    <submittedName>
        <fullName evidence="1">Uncharacterized protein</fullName>
    </submittedName>
</protein>
<dbReference type="Proteomes" id="UP001163324">
    <property type="component" value="Chromosome 2"/>
</dbReference>
<keyword evidence="2" id="KW-1185">Reference proteome</keyword>
<reference evidence="1" key="1">
    <citation type="submission" date="2022-10" db="EMBL/GenBank/DDBJ databases">
        <title>Complete Genome of Trichothecium roseum strain YXFP-22015, a Plant Pathogen Isolated from Citrus.</title>
        <authorList>
            <person name="Wang Y."/>
            <person name="Zhu L."/>
        </authorList>
    </citation>
    <scope>NUCLEOTIDE SEQUENCE</scope>
    <source>
        <strain evidence="1">YXFP-22015</strain>
    </source>
</reference>
<comment type="caution">
    <text evidence="1">The sequence shown here is derived from an EMBL/GenBank/DDBJ whole genome shotgun (WGS) entry which is preliminary data.</text>
</comment>
<name>A0ACC0V881_9HYPO</name>
<sequence length="621" mass="66456">MAPPLPSASIELDYPLFAIDFDPEDANRVVVGGGGGAGRSGVMNKITVIEAASQDELYRAGEITLSRDEDSVMSLAVGGHKGRSTYLYAGINSGKDDVLKGKNEHLRALTIDQIKSRPAGSPSKSPLKTKALDPKAEIKDPSVKIQEASRTAAFTDPIDGVFQRVLRLAPGGGMGAVAAAMGKEPQLAIFEPNGANPKVKGVLELPREAEDVDIVQTGEGEYQVAFCYKYQLHVVNVGKELSEPELVYTMPEENLELPSFRCIRYLTPNFILAVSNLPKRSGMIIQGLRLPKSGEGNARLACSTRIPGATSATALAVTNLSPPASPTSPAGDTQFTIAVAGHDSSIFFYAVNHITNSSITILSNLHPFHTIKSAHGNDAITGLAFSTFVTPKTHMRPQHIKLASATLGNYVSVTSVPLRRHIDQRPKGSKGPARPTRYVVAMKSQAQSGSFILYVLGVIVLILAVLGQGILEMYGQATPRLHVHKFLPSWHGTLRTPEHQPDFSAGKGGAEVHGVRVPDFLSKLVDDVPTTTEGEALVIVDHTPEISGDEGVEKKLVKVDVHDGEVHAEAKAWEDLAEEQKDAWRQRLMDAGAWTAEMGESVFRGILFGELAGAVGRAVGG</sequence>